<keyword evidence="6 13" id="KW-1133">Transmembrane helix</keyword>
<dbReference type="Proteomes" id="UP000064967">
    <property type="component" value="Chromosome"/>
</dbReference>
<keyword evidence="8 13" id="KW-0472">Membrane</keyword>
<dbReference type="GO" id="GO:0045259">
    <property type="term" value="C:proton-transporting ATP synthase complex"/>
    <property type="evidence" value="ECO:0007669"/>
    <property type="project" value="UniProtKB-KW"/>
</dbReference>
<accession>A0A0K1PKL1</accession>
<protein>
    <recommendedName>
        <fullName evidence="13">ATP synthase subunit b</fullName>
    </recommendedName>
    <alternativeName>
        <fullName evidence="13">ATP synthase F(0) sector subunit b</fullName>
    </alternativeName>
    <alternativeName>
        <fullName evidence="13">ATPase subunit I</fullName>
    </alternativeName>
    <alternativeName>
        <fullName evidence="13">F-type ATPase subunit b</fullName>
        <shortName evidence="13">F-ATPase subunit b</shortName>
    </alternativeName>
</protein>
<organism evidence="15 16">
    <name type="scientific">Labilithrix luteola</name>
    <dbReference type="NCBI Taxonomy" id="1391654"/>
    <lineage>
        <taxon>Bacteria</taxon>
        <taxon>Pseudomonadati</taxon>
        <taxon>Myxococcota</taxon>
        <taxon>Polyangia</taxon>
        <taxon>Polyangiales</taxon>
        <taxon>Labilitrichaceae</taxon>
        <taxon>Labilithrix</taxon>
    </lineage>
</organism>
<evidence type="ECO:0000256" key="14">
    <source>
        <dbReference type="RuleBase" id="RU003848"/>
    </source>
</evidence>
<keyword evidence="16" id="KW-1185">Reference proteome</keyword>
<evidence type="ECO:0000256" key="3">
    <source>
        <dbReference type="ARBA" id="ARBA00022547"/>
    </source>
</evidence>
<dbReference type="CDD" id="cd06503">
    <property type="entry name" value="ATP-synt_Fo_b"/>
    <property type="match status" value="1"/>
</dbReference>
<comment type="function">
    <text evidence="11">Component of the F(0) channel, it forms part of the peripheral stalk, linking F(1) to F(0). The b'-subunit is a diverged and duplicated form of b found in plants and photosynthetic bacteria.</text>
</comment>
<dbReference type="PANTHER" id="PTHR33445:SF2">
    <property type="entry name" value="ATP SYNTHASE SUBUNIT B', CHLOROPLASTIC"/>
    <property type="match status" value="1"/>
</dbReference>
<comment type="subcellular location">
    <subcellularLocation>
        <location evidence="13">Cell membrane</location>
        <topology evidence="13">Single-pass membrane protein</topology>
    </subcellularLocation>
    <subcellularLocation>
        <location evidence="12">Endomembrane system</location>
        <topology evidence="12">Single-pass membrane protein</topology>
    </subcellularLocation>
</comment>
<dbReference type="EMBL" id="CP012333">
    <property type="protein sequence ID" value="AKU94057.1"/>
    <property type="molecule type" value="Genomic_DNA"/>
</dbReference>
<comment type="similarity">
    <text evidence="1 13 14">Belongs to the ATPase B chain family.</text>
</comment>
<dbReference type="RefSeq" id="WP_146645718.1">
    <property type="nucleotide sequence ID" value="NZ_CP012333.1"/>
</dbReference>
<evidence type="ECO:0000256" key="8">
    <source>
        <dbReference type="ARBA" id="ARBA00023136"/>
    </source>
</evidence>
<dbReference type="STRING" id="1391654.AKJ09_00721"/>
<dbReference type="InterPro" id="IPR050059">
    <property type="entry name" value="ATP_synthase_B_chain"/>
</dbReference>
<feature type="transmembrane region" description="Helical" evidence="13">
    <location>
        <begin position="27"/>
        <end position="48"/>
    </location>
</feature>
<evidence type="ECO:0000256" key="2">
    <source>
        <dbReference type="ARBA" id="ARBA00022448"/>
    </source>
</evidence>
<evidence type="ECO:0000256" key="6">
    <source>
        <dbReference type="ARBA" id="ARBA00022989"/>
    </source>
</evidence>
<keyword evidence="9 13" id="KW-0066">ATP synthesis</keyword>
<keyword evidence="13" id="KW-1003">Cell membrane</keyword>
<dbReference type="HAMAP" id="MF_01398">
    <property type="entry name" value="ATP_synth_b_bprime"/>
    <property type="match status" value="1"/>
</dbReference>
<proteinExistence type="inferred from homology"/>
<evidence type="ECO:0000313" key="15">
    <source>
        <dbReference type="EMBL" id="AKU94057.1"/>
    </source>
</evidence>
<gene>
    <name evidence="13" type="primary">atpF</name>
    <name evidence="15" type="ORF">AKJ09_00721</name>
</gene>
<name>A0A0K1PKL1_9BACT</name>
<keyword evidence="2 13" id="KW-0813">Transport</keyword>
<evidence type="ECO:0000256" key="12">
    <source>
        <dbReference type="ARBA" id="ARBA00037847"/>
    </source>
</evidence>
<dbReference type="PANTHER" id="PTHR33445">
    <property type="entry name" value="ATP SYNTHASE SUBUNIT B', CHLOROPLASTIC"/>
    <property type="match status" value="1"/>
</dbReference>
<evidence type="ECO:0000256" key="9">
    <source>
        <dbReference type="ARBA" id="ARBA00023310"/>
    </source>
</evidence>
<evidence type="ECO:0000313" key="16">
    <source>
        <dbReference type="Proteomes" id="UP000064967"/>
    </source>
</evidence>
<evidence type="ECO:0000256" key="4">
    <source>
        <dbReference type="ARBA" id="ARBA00022692"/>
    </source>
</evidence>
<keyword evidence="5 13" id="KW-0375">Hydrogen ion transport</keyword>
<evidence type="ECO:0000256" key="7">
    <source>
        <dbReference type="ARBA" id="ARBA00023065"/>
    </source>
</evidence>
<dbReference type="InterPro" id="IPR002146">
    <property type="entry name" value="ATP_synth_b/b'su_bac/chlpt"/>
</dbReference>
<dbReference type="OrthoDB" id="5510292at2"/>
<dbReference type="GO" id="GO:0046961">
    <property type="term" value="F:proton-transporting ATPase activity, rotational mechanism"/>
    <property type="evidence" value="ECO:0007669"/>
    <property type="project" value="TreeGrafter"/>
</dbReference>
<evidence type="ECO:0000256" key="11">
    <source>
        <dbReference type="ARBA" id="ARBA00025614"/>
    </source>
</evidence>
<comment type="subunit">
    <text evidence="13">F-type ATPases have 2 components, F(1) - the catalytic core - and F(0) - the membrane proton channel. F(1) has five subunits: alpha(3), beta(3), gamma(1), delta(1), epsilon(1). F(0) has three main subunits: a(1), b(2) and c(10-14). The alpha and beta chains form an alternating ring which encloses part of the gamma chain. F(1) is attached to F(0) by a central stalk formed by the gamma and epsilon chains, while a peripheral stalk is formed by the delta and b chains.</text>
</comment>
<evidence type="ECO:0000256" key="5">
    <source>
        <dbReference type="ARBA" id="ARBA00022781"/>
    </source>
</evidence>
<comment type="function">
    <text evidence="10 13">F(1)F(0) ATP synthase produces ATP from ADP in the presence of a proton or sodium gradient. F-type ATPases consist of two structural domains, F(1) containing the extramembraneous catalytic core and F(0) containing the membrane proton channel, linked together by a central stalk and a peripheral stalk. During catalysis, ATP synthesis in the catalytic domain of F(1) is coupled via a rotary mechanism of the central stalk subunits to proton translocation.</text>
</comment>
<evidence type="ECO:0000256" key="1">
    <source>
        <dbReference type="ARBA" id="ARBA00005513"/>
    </source>
</evidence>
<dbReference type="GO" id="GO:0046933">
    <property type="term" value="F:proton-transporting ATP synthase activity, rotational mechanism"/>
    <property type="evidence" value="ECO:0007669"/>
    <property type="project" value="UniProtKB-UniRule"/>
</dbReference>
<dbReference type="KEGG" id="llu:AKJ09_00721"/>
<dbReference type="GO" id="GO:0012505">
    <property type="term" value="C:endomembrane system"/>
    <property type="evidence" value="ECO:0007669"/>
    <property type="project" value="UniProtKB-SubCell"/>
</dbReference>
<keyword evidence="7 13" id="KW-0406">Ion transport</keyword>
<evidence type="ECO:0000256" key="10">
    <source>
        <dbReference type="ARBA" id="ARBA00025198"/>
    </source>
</evidence>
<keyword evidence="3 13" id="KW-0138">CF(0)</keyword>
<evidence type="ECO:0000256" key="13">
    <source>
        <dbReference type="HAMAP-Rule" id="MF_01398"/>
    </source>
</evidence>
<keyword evidence="4 13" id="KW-0812">Transmembrane</keyword>
<dbReference type="AlphaFoldDB" id="A0A0K1PKL1"/>
<reference evidence="15 16" key="1">
    <citation type="submission" date="2015-08" db="EMBL/GenBank/DDBJ databases">
        <authorList>
            <person name="Babu N.S."/>
            <person name="Beckwith C.J."/>
            <person name="Beseler K.G."/>
            <person name="Brison A."/>
            <person name="Carone J.V."/>
            <person name="Caskin T.P."/>
            <person name="Diamond M."/>
            <person name="Durham M.E."/>
            <person name="Foxe J.M."/>
            <person name="Go M."/>
            <person name="Henderson B.A."/>
            <person name="Jones I.B."/>
            <person name="McGettigan J.A."/>
            <person name="Micheletti S.J."/>
            <person name="Nasrallah M.E."/>
            <person name="Ortiz D."/>
            <person name="Piller C.R."/>
            <person name="Privatt S.R."/>
            <person name="Schneider S.L."/>
            <person name="Sharp S."/>
            <person name="Smith T.C."/>
            <person name="Stanton J.D."/>
            <person name="Ullery H.E."/>
            <person name="Wilson R.J."/>
            <person name="Serrano M.G."/>
            <person name="Buck G."/>
            <person name="Lee V."/>
            <person name="Wang Y."/>
            <person name="Carvalho R."/>
            <person name="Voegtly L."/>
            <person name="Shi R."/>
            <person name="Duckworth R."/>
            <person name="Johnson A."/>
            <person name="Loviza R."/>
            <person name="Walstead R."/>
            <person name="Shah Z."/>
            <person name="Kiflezghi M."/>
            <person name="Wade K."/>
            <person name="Ball S.L."/>
            <person name="Bradley K.W."/>
            <person name="Asai D.J."/>
            <person name="Bowman C.A."/>
            <person name="Russell D.A."/>
            <person name="Pope W.H."/>
            <person name="Jacobs-Sera D."/>
            <person name="Hendrix R.W."/>
            <person name="Hatfull G.F."/>
        </authorList>
    </citation>
    <scope>NUCLEOTIDE SEQUENCE [LARGE SCALE GENOMIC DNA]</scope>
    <source>
        <strain evidence="15 16">DSM 27648</strain>
    </source>
</reference>
<sequence>MSLLSVSNLTASSAAFAEGGVTVDLDASLLVQIVIFVVLIVVLKPTLFDPMMRLFEEREKRIEGTRREATKEDERSAKALAKYEAILAKARESGAAERDALRADGAKKEADLMARVRGTTAETLEEGRAGIAAEAKAARQQLKSDASALGREIAGRVLGREVSL</sequence>
<dbReference type="Pfam" id="PF00430">
    <property type="entry name" value="ATP-synt_B"/>
    <property type="match status" value="1"/>
</dbReference>
<dbReference type="GO" id="GO:0005886">
    <property type="term" value="C:plasma membrane"/>
    <property type="evidence" value="ECO:0007669"/>
    <property type="project" value="UniProtKB-SubCell"/>
</dbReference>